<name>A0A6V8LEF6_9ACTN</name>
<accession>A0A6V8LEF6</accession>
<evidence type="ECO:0000313" key="2">
    <source>
        <dbReference type="Proteomes" id="UP000482960"/>
    </source>
</evidence>
<reference evidence="1 2" key="1">
    <citation type="submission" date="2020-03" db="EMBL/GenBank/DDBJ databases">
        <title>Whole genome shotgun sequence of Phytohabitans rumicis NBRC 108638.</title>
        <authorList>
            <person name="Komaki H."/>
            <person name="Tamura T."/>
        </authorList>
    </citation>
    <scope>NUCLEOTIDE SEQUENCE [LARGE SCALE GENOMIC DNA]</scope>
    <source>
        <strain evidence="1 2">NBRC 108638</strain>
    </source>
</reference>
<dbReference type="Proteomes" id="UP000482960">
    <property type="component" value="Unassembled WGS sequence"/>
</dbReference>
<comment type="caution">
    <text evidence="1">The sequence shown here is derived from an EMBL/GenBank/DDBJ whole genome shotgun (WGS) entry which is preliminary data.</text>
</comment>
<dbReference type="AlphaFoldDB" id="A0A6V8LEF6"/>
<evidence type="ECO:0000313" key="1">
    <source>
        <dbReference type="EMBL" id="GFJ92969.1"/>
    </source>
</evidence>
<organism evidence="1 2">
    <name type="scientific">Phytohabitans rumicis</name>
    <dbReference type="NCBI Taxonomy" id="1076125"/>
    <lineage>
        <taxon>Bacteria</taxon>
        <taxon>Bacillati</taxon>
        <taxon>Actinomycetota</taxon>
        <taxon>Actinomycetes</taxon>
        <taxon>Micromonosporales</taxon>
        <taxon>Micromonosporaceae</taxon>
    </lineage>
</organism>
<reference evidence="1 2" key="2">
    <citation type="submission" date="2020-03" db="EMBL/GenBank/DDBJ databases">
        <authorList>
            <person name="Ichikawa N."/>
            <person name="Kimura A."/>
            <person name="Kitahashi Y."/>
            <person name="Uohara A."/>
        </authorList>
    </citation>
    <scope>NUCLEOTIDE SEQUENCE [LARGE SCALE GENOMIC DNA]</scope>
    <source>
        <strain evidence="1 2">NBRC 108638</strain>
    </source>
</reference>
<protein>
    <recommendedName>
        <fullName evidence="3">DUF559 domain-containing protein</fullName>
    </recommendedName>
</protein>
<dbReference type="EMBL" id="BLPG01000001">
    <property type="protein sequence ID" value="GFJ92969.1"/>
    <property type="molecule type" value="Genomic_DNA"/>
</dbReference>
<proteinExistence type="predicted"/>
<evidence type="ECO:0008006" key="3">
    <source>
        <dbReference type="Google" id="ProtNLM"/>
    </source>
</evidence>
<keyword evidence="2" id="KW-1185">Reference proteome</keyword>
<gene>
    <name evidence="1" type="ORF">Prum_066110</name>
</gene>
<sequence>MTLVSMAYRTVDDIHPFRPDQAGDLEFLLFRQDGVISRRQALRYMSDKAIRHRLASGRWRVAHLAVYVTHNGPVTEHQRRWIAALAVGRGRAAPLAGLSALAGGGLRGFPTRPIHVLVGAHRRDTDPPPGVLVHRTRRIPLEDRHPAGDPPCTMPARSMLDAAQWARTDEDAVAIVAACFQQRLVGLVDVEPALARMPRLHRRQVIVAAASDAAGGAESIFEVDFARLCRRAGLPEPSRQVARTDRHGRRRYRDVYFDQWGVHVEIDGAQHMDVKAWYADMRQHNEIAIAGERLLRFPGWALRHRPDEVVADMRAALVAAGWQPDRGD</sequence>